<dbReference type="EMBL" id="WKLC01001198">
    <property type="protein sequence ID" value="MSE17482.1"/>
    <property type="molecule type" value="Genomic_DNA"/>
</dbReference>
<organism evidence="1 2">
    <name type="scientific">Enterobacter agglomerans</name>
    <name type="common">Erwinia herbicola</name>
    <name type="synonym">Pantoea agglomerans</name>
    <dbReference type="NCBI Taxonomy" id="549"/>
    <lineage>
        <taxon>Bacteria</taxon>
        <taxon>Pseudomonadati</taxon>
        <taxon>Pseudomonadota</taxon>
        <taxon>Gammaproteobacteria</taxon>
        <taxon>Enterobacterales</taxon>
        <taxon>Erwiniaceae</taxon>
        <taxon>Pantoea</taxon>
        <taxon>Pantoea agglomerans group</taxon>
    </lineage>
</organism>
<name>A0A7X2MQG2_ENTAG</name>
<proteinExistence type="predicted"/>
<reference evidence="1 2" key="1">
    <citation type="submission" date="2019-11" db="EMBL/GenBank/DDBJ databases">
        <title>Draft Genome Sequence of Plant Growth-Promoting Rhizosphere-Associated Bacteria.</title>
        <authorList>
            <person name="Vasilyev I.Y."/>
            <person name="Radchenko V."/>
            <person name="Ilnitskaya E.V."/>
        </authorList>
    </citation>
    <scope>NUCLEOTIDE SEQUENCE [LARGE SCALE GENOMIC DNA]</scope>
    <source>
        <strain evidence="1 2">VRA_MhP_f</strain>
    </source>
</reference>
<dbReference type="Proteomes" id="UP000461948">
    <property type="component" value="Unassembled WGS sequence"/>
</dbReference>
<protein>
    <submittedName>
        <fullName evidence="1">Uncharacterized protein</fullName>
    </submittedName>
</protein>
<accession>A0A7X2MQG2</accession>
<dbReference type="AlphaFoldDB" id="A0A7X2MQG2"/>
<sequence>MRLFICLINKKSFLLNFIEIMKNSLYNPYVTEPIHHVKRNVTGICYSVPYLQLNQDSGNILNTNNIISLHNQIATEAALMVVPVEDIRLRGMIAVPDAYTHLQNARVRIGINYSSLAAHSMSLLELTKKFDFWLYDFAPPGADWRLLESFPFSGIVLTESFFNDNYEKFTFPFFMATFREKGAEVIVRSHTPPLTAEQFAEINISGWQQQRSDGDLIIC</sequence>
<evidence type="ECO:0000313" key="1">
    <source>
        <dbReference type="EMBL" id="MSE17482.1"/>
    </source>
</evidence>
<evidence type="ECO:0000313" key="2">
    <source>
        <dbReference type="Proteomes" id="UP000461948"/>
    </source>
</evidence>
<gene>
    <name evidence="1" type="ORF">GKC49_20965</name>
</gene>
<comment type="caution">
    <text evidence="1">The sequence shown here is derived from an EMBL/GenBank/DDBJ whole genome shotgun (WGS) entry which is preliminary data.</text>
</comment>